<name>A0A6A6BBE8_9PEZI</name>
<dbReference type="Proteomes" id="UP000799438">
    <property type="component" value="Unassembled WGS sequence"/>
</dbReference>
<feature type="chain" id="PRO_5025663463" description="Secreted protein" evidence="2">
    <location>
        <begin position="26"/>
        <end position="164"/>
    </location>
</feature>
<keyword evidence="4" id="KW-1185">Reference proteome</keyword>
<evidence type="ECO:0000313" key="3">
    <source>
        <dbReference type="EMBL" id="KAF2141440.1"/>
    </source>
</evidence>
<dbReference type="GeneID" id="54304114"/>
<feature type="signal peptide" evidence="2">
    <location>
        <begin position="1"/>
        <end position="25"/>
    </location>
</feature>
<organism evidence="3 4">
    <name type="scientific">Aplosporella prunicola CBS 121167</name>
    <dbReference type="NCBI Taxonomy" id="1176127"/>
    <lineage>
        <taxon>Eukaryota</taxon>
        <taxon>Fungi</taxon>
        <taxon>Dikarya</taxon>
        <taxon>Ascomycota</taxon>
        <taxon>Pezizomycotina</taxon>
        <taxon>Dothideomycetes</taxon>
        <taxon>Dothideomycetes incertae sedis</taxon>
        <taxon>Botryosphaeriales</taxon>
        <taxon>Aplosporellaceae</taxon>
        <taxon>Aplosporella</taxon>
    </lineage>
</organism>
<evidence type="ECO:0000256" key="2">
    <source>
        <dbReference type="SAM" id="SignalP"/>
    </source>
</evidence>
<sequence>MQKAVALFPLARLSLYFFPSLFGEAAIDFVTGNGLPPPLFPPPPSTARQPAHKEAVQRPVSPGLAGRRYSADMHSQYFPCRGSRWARQDDLQQQLSHMHGVIVRIGQMKQRADSTTFLRRDLDCGRRQRRSLPAGARNAKLRERETIREQPPGQIIPPWLRRHR</sequence>
<dbReference type="AlphaFoldDB" id="A0A6A6BBE8"/>
<feature type="region of interest" description="Disordered" evidence="1">
    <location>
        <begin position="42"/>
        <end position="64"/>
    </location>
</feature>
<gene>
    <name evidence="3" type="ORF">K452DRAFT_39527</name>
</gene>
<keyword evidence="2" id="KW-0732">Signal</keyword>
<proteinExistence type="predicted"/>
<protein>
    <recommendedName>
        <fullName evidence="5">Secreted protein</fullName>
    </recommendedName>
</protein>
<evidence type="ECO:0000256" key="1">
    <source>
        <dbReference type="SAM" id="MobiDB-lite"/>
    </source>
</evidence>
<reference evidence="3" key="1">
    <citation type="journal article" date="2020" name="Stud. Mycol.">
        <title>101 Dothideomycetes genomes: a test case for predicting lifestyles and emergence of pathogens.</title>
        <authorList>
            <person name="Haridas S."/>
            <person name="Albert R."/>
            <person name="Binder M."/>
            <person name="Bloem J."/>
            <person name="Labutti K."/>
            <person name="Salamov A."/>
            <person name="Andreopoulos B."/>
            <person name="Baker S."/>
            <person name="Barry K."/>
            <person name="Bills G."/>
            <person name="Bluhm B."/>
            <person name="Cannon C."/>
            <person name="Castanera R."/>
            <person name="Culley D."/>
            <person name="Daum C."/>
            <person name="Ezra D."/>
            <person name="Gonzalez J."/>
            <person name="Henrissat B."/>
            <person name="Kuo A."/>
            <person name="Liang C."/>
            <person name="Lipzen A."/>
            <person name="Lutzoni F."/>
            <person name="Magnuson J."/>
            <person name="Mondo S."/>
            <person name="Nolan M."/>
            <person name="Ohm R."/>
            <person name="Pangilinan J."/>
            <person name="Park H.-J."/>
            <person name="Ramirez L."/>
            <person name="Alfaro M."/>
            <person name="Sun H."/>
            <person name="Tritt A."/>
            <person name="Yoshinaga Y."/>
            <person name="Zwiers L.-H."/>
            <person name="Turgeon B."/>
            <person name="Goodwin S."/>
            <person name="Spatafora J."/>
            <person name="Crous P."/>
            <person name="Grigoriev I."/>
        </authorList>
    </citation>
    <scope>NUCLEOTIDE SEQUENCE</scope>
    <source>
        <strain evidence="3">CBS 121167</strain>
    </source>
</reference>
<evidence type="ECO:0008006" key="5">
    <source>
        <dbReference type="Google" id="ProtNLM"/>
    </source>
</evidence>
<dbReference type="RefSeq" id="XP_033397153.1">
    <property type="nucleotide sequence ID" value="XM_033546608.1"/>
</dbReference>
<accession>A0A6A6BBE8</accession>
<dbReference type="EMBL" id="ML995487">
    <property type="protein sequence ID" value="KAF2141440.1"/>
    <property type="molecule type" value="Genomic_DNA"/>
</dbReference>
<evidence type="ECO:0000313" key="4">
    <source>
        <dbReference type="Proteomes" id="UP000799438"/>
    </source>
</evidence>